<proteinExistence type="predicted"/>
<dbReference type="Proteomes" id="UP000318825">
    <property type="component" value="Unassembled WGS sequence"/>
</dbReference>
<evidence type="ECO:0000313" key="2">
    <source>
        <dbReference type="Proteomes" id="UP000318825"/>
    </source>
</evidence>
<organism evidence="1 2">
    <name type="scientific">Nitrobacter winogradskyi</name>
    <name type="common">Nitrobacter agilis</name>
    <dbReference type="NCBI Taxonomy" id="913"/>
    <lineage>
        <taxon>Bacteria</taxon>
        <taxon>Pseudomonadati</taxon>
        <taxon>Pseudomonadota</taxon>
        <taxon>Alphaproteobacteria</taxon>
        <taxon>Hyphomicrobiales</taxon>
        <taxon>Nitrobacteraceae</taxon>
        <taxon>Nitrobacter</taxon>
    </lineage>
</organism>
<sequence length="81" mass="9205">MRCAARPHAAQRARLASVSPVVPKPIAERRALTGEEVIRCRPEVMAAETAVLDRKRARKSPRLPPRCRRSQYVARKKSYLI</sequence>
<reference evidence="1 2" key="1">
    <citation type="submission" date="2019-06" db="EMBL/GenBank/DDBJ databases">
        <title>Whole genome shotgun sequence of Nitrobacter winogradskyi NBRC 14297.</title>
        <authorList>
            <person name="Hosoyama A."/>
            <person name="Uohara A."/>
            <person name="Ohji S."/>
            <person name="Ichikawa N."/>
        </authorList>
    </citation>
    <scope>NUCLEOTIDE SEQUENCE [LARGE SCALE GENOMIC DNA]</scope>
    <source>
        <strain evidence="1 2">NBRC 14297</strain>
    </source>
</reference>
<accession>A0A4Y3WHA9</accession>
<name>A0A4Y3WHA9_NITWI</name>
<protein>
    <submittedName>
        <fullName evidence="1">Uncharacterized protein</fullName>
    </submittedName>
</protein>
<evidence type="ECO:0000313" key="1">
    <source>
        <dbReference type="EMBL" id="GEC17510.1"/>
    </source>
</evidence>
<dbReference type="AlphaFoldDB" id="A0A4Y3WHA9"/>
<gene>
    <name evidence="1" type="ORF">NWI01_34020</name>
</gene>
<dbReference type="EMBL" id="BJNF01000114">
    <property type="protein sequence ID" value="GEC17510.1"/>
    <property type="molecule type" value="Genomic_DNA"/>
</dbReference>
<comment type="caution">
    <text evidence="1">The sequence shown here is derived from an EMBL/GenBank/DDBJ whole genome shotgun (WGS) entry which is preliminary data.</text>
</comment>